<dbReference type="InterPro" id="IPR025877">
    <property type="entry name" value="MobA-like_NTP_Trfase"/>
</dbReference>
<organism evidence="3 4">
    <name type="scientific">Propionimicrobium lymphophilum ACS-093-V-SCH5</name>
    <dbReference type="NCBI Taxonomy" id="883161"/>
    <lineage>
        <taxon>Bacteria</taxon>
        <taxon>Bacillati</taxon>
        <taxon>Actinomycetota</taxon>
        <taxon>Actinomycetes</taxon>
        <taxon>Propionibacteriales</taxon>
        <taxon>Propionibacteriaceae</taxon>
        <taxon>Propionimicrobium</taxon>
    </lineage>
</organism>
<reference evidence="3 4" key="1">
    <citation type="submission" date="2013-04" db="EMBL/GenBank/DDBJ databases">
        <title>The Genome Sequence of Propionimicrobium lymphophilum ACS-093-V-SCH5.</title>
        <authorList>
            <consortium name="The Broad Institute Genomics Platform"/>
            <person name="Earl A."/>
            <person name="Ward D."/>
            <person name="Feldgarden M."/>
            <person name="Gevers D."/>
            <person name="Saerens B."/>
            <person name="Vaneechoutte M."/>
            <person name="Walker B."/>
            <person name="Young S."/>
            <person name="Zeng Q."/>
            <person name="Gargeya S."/>
            <person name="Fitzgerald M."/>
            <person name="Haas B."/>
            <person name="Abouelleil A."/>
            <person name="Allen A.W."/>
            <person name="Alvarado L."/>
            <person name="Arachchi H.M."/>
            <person name="Berlin A.M."/>
            <person name="Chapman S.B."/>
            <person name="Gainer-Dewar J."/>
            <person name="Goldberg J."/>
            <person name="Griggs A."/>
            <person name="Gujja S."/>
            <person name="Hansen M."/>
            <person name="Howarth C."/>
            <person name="Imamovic A."/>
            <person name="Ireland A."/>
            <person name="Larimer J."/>
            <person name="McCowan C."/>
            <person name="Murphy C."/>
            <person name="Pearson M."/>
            <person name="Poon T.W."/>
            <person name="Priest M."/>
            <person name="Roberts A."/>
            <person name="Saif S."/>
            <person name="Shea T."/>
            <person name="Sisk P."/>
            <person name="Sykes S."/>
            <person name="Wortman J."/>
            <person name="Nusbaum C."/>
            <person name="Birren B."/>
        </authorList>
    </citation>
    <scope>NUCLEOTIDE SEQUENCE [LARGE SCALE GENOMIC DNA]</scope>
    <source>
        <strain evidence="3 4">ACS-093-V-SCH5</strain>
    </source>
</reference>
<evidence type="ECO:0000256" key="1">
    <source>
        <dbReference type="ARBA" id="ARBA00022679"/>
    </source>
</evidence>
<dbReference type="RefSeq" id="WP_016455899.1">
    <property type="nucleotide sequence ID" value="NZ_KE150269.1"/>
</dbReference>
<dbReference type="Pfam" id="PF12804">
    <property type="entry name" value="NTP_transf_3"/>
    <property type="match status" value="1"/>
</dbReference>
<dbReference type="InterPro" id="IPR029044">
    <property type="entry name" value="Nucleotide-diphossugar_trans"/>
</dbReference>
<accession>S2WYG7</accession>
<evidence type="ECO:0000259" key="2">
    <source>
        <dbReference type="Pfam" id="PF12804"/>
    </source>
</evidence>
<sequence>MGVTRQICNVASVVVLGGGTASRLGGVSKPDYRVEGTRLIDLLFNQLDVIGFSGRVIAVVPECVELPDHVTKTLEDPPLGGPLAGIGAAVETLRDLEDDSLVALATCDAPMATLIIPELLGTLISQKKSVAADLRLAGVAPISSDGWPQFAHGVYSMGALRSVKYERNRSIHSAFKKLNVCLVPDSRGLCMDVDTPEDARAFADLLTKRKWRVF</sequence>
<dbReference type="PANTHER" id="PTHR19136">
    <property type="entry name" value="MOLYBDENUM COFACTOR GUANYLYLTRANSFERASE"/>
    <property type="match status" value="1"/>
</dbReference>
<feature type="domain" description="MobA-like NTP transferase" evidence="2">
    <location>
        <begin position="13"/>
        <end position="131"/>
    </location>
</feature>
<dbReference type="PANTHER" id="PTHR19136:SF81">
    <property type="entry name" value="MOLYBDENUM COFACTOR GUANYLYLTRANSFERASE"/>
    <property type="match status" value="1"/>
</dbReference>
<dbReference type="Gene3D" id="3.90.550.10">
    <property type="entry name" value="Spore Coat Polysaccharide Biosynthesis Protein SpsA, Chain A"/>
    <property type="match status" value="1"/>
</dbReference>
<dbReference type="PATRIC" id="fig|883161.3.peg.1062"/>
<dbReference type="AlphaFoldDB" id="S2WYG7"/>
<gene>
    <name evidence="3" type="ORF">HMPREF9306_01066</name>
</gene>
<evidence type="ECO:0000313" key="3">
    <source>
        <dbReference type="EMBL" id="EPD32759.1"/>
    </source>
</evidence>
<evidence type="ECO:0000313" key="4">
    <source>
        <dbReference type="Proteomes" id="UP000014417"/>
    </source>
</evidence>
<dbReference type="OrthoDB" id="4408226at2"/>
<dbReference type="SUPFAM" id="SSF53448">
    <property type="entry name" value="Nucleotide-diphospho-sugar transferases"/>
    <property type="match status" value="1"/>
</dbReference>
<dbReference type="STRING" id="883161.HMPREF9306_01066"/>
<dbReference type="GO" id="GO:0016779">
    <property type="term" value="F:nucleotidyltransferase activity"/>
    <property type="evidence" value="ECO:0007669"/>
    <property type="project" value="TreeGrafter"/>
</dbReference>
<dbReference type="EMBL" id="AGZR01000006">
    <property type="protein sequence ID" value="EPD32759.1"/>
    <property type="molecule type" value="Genomic_DNA"/>
</dbReference>
<dbReference type="Proteomes" id="UP000014417">
    <property type="component" value="Unassembled WGS sequence"/>
</dbReference>
<comment type="caution">
    <text evidence="3">The sequence shown here is derived from an EMBL/GenBank/DDBJ whole genome shotgun (WGS) entry which is preliminary data.</text>
</comment>
<proteinExistence type="predicted"/>
<keyword evidence="4" id="KW-1185">Reference proteome</keyword>
<protein>
    <recommendedName>
        <fullName evidence="2">MobA-like NTP transferase domain-containing protein</fullName>
    </recommendedName>
</protein>
<name>S2WYG7_9ACTN</name>
<dbReference type="HOGENOM" id="CLU_055597_1_1_11"/>
<keyword evidence="1" id="KW-0808">Transferase</keyword>